<dbReference type="InterPro" id="IPR033315">
    <property type="entry name" value="Fan1-like"/>
</dbReference>
<evidence type="ECO:0000313" key="12">
    <source>
        <dbReference type="Proteomes" id="UP000325440"/>
    </source>
</evidence>
<keyword evidence="4 8" id="KW-0479">Metal-binding</keyword>
<dbReference type="Gene3D" id="3.40.1350.10">
    <property type="match status" value="1"/>
</dbReference>
<feature type="domain" description="VRR-NUC" evidence="10">
    <location>
        <begin position="844"/>
        <end position="960"/>
    </location>
</feature>
<feature type="compositionally biased region" description="Polar residues" evidence="9">
    <location>
        <begin position="15"/>
        <end position="25"/>
    </location>
</feature>
<reference evidence="11 12" key="1">
    <citation type="submission" date="2019-08" db="EMBL/GenBank/DDBJ databases">
        <authorList>
            <person name="Alioto T."/>
            <person name="Alioto T."/>
            <person name="Gomez Garrido J."/>
        </authorList>
    </citation>
    <scope>NUCLEOTIDE SEQUENCE [LARGE SCALE GENOMIC DNA]</scope>
</reference>
<dbReference type="GO" id="GO:0017108">
    <property type="term" value="F:5'-flap endonuclease activity"/>
    <property type="evidence" value="ECO:0007669"/>
    <property type="project" value="TreeGrafter"/>
</dbReference>
<dbReference type="GO" id="GO:0008409">
    <property type="term" value="F:5'-3' exonuclease activity"/>
    <property type="evidence" value="ECO:0007669"/>
    <property type="project" value="TreeGrafter"/>
</dbReference>
<evidence type="ECO:0000256" key="4">
    <source>
        <dbReference type="ARBA" id="ARBA00022723"/>
    </source>
</evidence>
<dbReference type="PANTHER" id="PTHR15749">
    <property type="entry name" value="FANCONI-ASSOCIATED NUCLEASE 1"/>
    <property type="match status" value="1"/>
</dbReference>
<gene>
    <name evidence="11" type="ORF">CINCED_3A017143</name>
</gene>
<keyword evidence="3 8" id="KW-0540">Nuclease</keyword>
<feature type="region of interest" description="Disordered" evidence="9">
    <location>
        <begin position="158"/>
        <end position="193"/>
    </location>
</feature>
<keyword evidence="6 8" id="KW-0460">Magnesium</keyword>
<dbReference type="OrthoDB" id="76364at2759"/>
<dbReference type="InterPro" id="IPR014883">
    <property type="entry name" value="VRR_NUC"/>
</dbReference>
<feature type="region of interest" description="Disordered" evidence="9">
    <location>
        <begin position="70"/>
        <end position="96"/>
    </location>
</feature>
<name>A0A5E4M1I2_9HEMI</name>
<evidence type="ECO:0000256" key="2">
    <source>
        <dbReference type="ARBA" id="ARBA00005533"/>
    </source>
</evidence>
<sequence length="972" mass="111916">MESSFKTPSKVPPFQMQSSGSSTKFTPKKSLIKKKNDDEINSVSRSLTFGCSDCHSPINEDLDVLPLSQQASCDSSSPFTPKRSRIKRKSNEESNSVSRILVFDNSNNYSPLNTIVTPLSQQALLPHNYEQCESEPTTPIKSQQPFIEKNNKILLSPSIKNNPKRFNITPSPKKRSLSKSATPKPSKKSKFHENENNNCKITFYFKPTQKRPDFIVNNVENNCHSSILQLGEKPSIKTENSIKSNSPIDSIEIPKLQVLNPTQLSQKTNQSLNIKKENINNLQKDGTTNDSRDVTPKKVENMFNGVIKSPITDILSRKVIISGGDTYSRFIKYIVFNEVICLGKTNIAAKIENCTNDELKLYGRLISRKHDWIRLNTPDGLSKYKELNLCYDLNSTLKSLATKQLINTDVTSCELDCLLNILKSHELKQLQKIFNINLNSNKKTKPEMIKSFINHVKNQRTFCGNSINNLKEHVKKILGYCLKLSDNSRDDIITCLIYESYPYFIGEEKDRFRECFNKFTLVEKNELKFPKFEIKCVSLNFNSEDNLDMYKVALNLRYKVQLSLEHKDHKNAFIALKTMFDNFKSAVCNSDVKDAYFKLPTYLRKYSAVSVYAHTLFKNIPILKKSLTEKDLAKEVLESLLKHKEFLISKQTDIRIELAKVFESQYKQLNIAAGVILEGFKNDKITELNRQMLSTRAVMYTNRKVRKLDEGLKNELLNFITVQKKLPSTTISGQIMSVTEKGVSGRKQVFVKKTPNGDIHFMSVEELALSHYKSEGFMNGLHDEGQFIKSMFLLCFWDIIYNSYPPHVLFIRKYQDCPLDWRTHHFYNIREKHIEKRMTELKNMSVDQICDMLKTRCDEYFNTQSVINWNYMNVDNLPQCKTLLESVGKTVFLKIGNQILKDGRIFLYGMPDLIVWDAANFKCKFVEVKGPNDKLSERQYCWLLKLLEFGAKIEVCHVTGTGSKNINSEYMD</sequence>
<evidence type="ECO:0000256" key="5">
    <source>
        <dbReference type="ARBA" id="ARBA00022801"/>
    </source>
</evidence>
<dbReference type="EC" id="3.1.4.1" evidence="8"/>
<keyword evidence="8" id="KW-0227">DNA damage</keyword>
<keyword evidence="12" id="KW-1185">Reference proteome</keyword>
<evidence type="ECO:0000256" key="7">
    <source>
        <dbReference type="ARBA" id="ARBA00023211"/>
    </source>
</evidence>
<comment type="similarity">
    <text evidence="2 8">Belongs to the FAN1 family.</text>
</comment>
<dbReference type="Proteomes" id="UP000325440">
    <property type="component" value="Unassembled WGS sequence"/>
</dbReference>
<dbReference type="GO" id="GO:0036297">
    <property type="term" value="P:interstrand cross-link repair"/>
    <property type="evidence" value="ECO:0007669"/>
    <property type="project" value="InterPro"/>
</dbReference>
<dbReference type="GO" id="GO:0004528">
    <property type="term" value="F:phosphodiesterase I activity"/>
    <property type="evidence" value="ECO:0007669"/>
    <property type="project" value="UniProtKB-EC"/>
</dbReference>
<feature type="region of interest" description="Disordered" evidence="9">
    <location>
        <begin position="1"/>
        <end position="37"/>
    </location>
</feature>
<proteinExistence type="inferred from homology"/>
<feature type="compositionally biased region" description="Polar residues" evidence="9">
    <location>
        <begin position="70"/>
        <end position="79"/>
    </location>
</feature>
<dbReference type="SMART" id="SM00990">
    <property type="entry name" value="VRR_NUC"/>
    <property type="match status" value="1"/>
</dbReference>
<dbReference type="GO" id="GO:0005634">
    <property type="term" value="C:nucleus"/>
    <property type="evidence" value="ECO:0007669"/>
    <property type="project" value="UniProtKB-SubCell"/>
</dbReference>
<evidence type="ECO:0000256" key="3">
    <source>
        <dbReference type="ARBA" id="ARBA00022722"/>
    </source>
</evidence>
<dbReference type="Pfam" id="PF08774">
    <property type="entry name" value="VRR_NUC"/>
    <property type="match status" value="1"/>
</dbReference>
<dbReference type="InterPro" id="IPR049132">
    <property type="entry name" value="FAN1-like_euk"/>
</dbReference>
<comment type="cofactor">
    <cofactor evidence="8">
        <name>Mg(2+)</name>
        <dbReference type="ChEBI" id="CHEBI:18420"/>
    </cofactor>
    <cofactor evidence="8">
        <name>Mn(2+)</name>
        <dbReference type="ChEBI" id="CHEBI:29035"/>
    </cofactor>
</comment>
<evidence type="ECO:0000256" key="8">
    <source>
        <dbReference type="RuleBase" id="RU365033"/>
    </source>
</evidence>
<comment type="function">
    <text evidence="8">Nuclease required for the repair of DNA interstrand cross-links (ICL). Acts as a 5'-3' exonuclease that anchors at a cut end of DNA and cleaves DNA successively at every third nucleotide, allowing to excise an ICL from one strand through flanking incisions.</text>
</comment>
<evidence type="ECO:0000256" key="6">
    <source>
        <dbReference type="ARBA" id="ARBA00022842"/>
    </source>
</evidence>
<accession>A0A5E4M1I2</accession>
<dbReference type="GO" id="GO:0070336">
    <property type="term" value="F:flap-structured DNA binding"/>
    <property type="evidence" value="ECO:0007669"/>
    <property type="project" value="TreeGrafter"/>
</dbReference>
<dbReference type="GO" id="GO:0046872">
    <property type="term" value="F:metal ion binding"/>
    <property type="evidence" value="ECO:0007669"/>
    <property type="project" value="UniProtKB-KW"/>
</dbReference>
<keyword evidence="8" id="KW-0234">DNA repair</keyword>
<comment type="subcellular location">
    <subcellularLocation>
        <location evidence="8">Nucleus</location>
    </subcellularLocation>
</comment>
<evidence type="ECO:0000259" key="10">
    <source>
        <dbReference type="SMART" id="SM00990"/>
    </source>
</evidence>
<evidence type="ECO:0000313" key="11">
    <source>
        <dbReference type="EMBL" id="VVC25455.1"/>
    </source>
</evidence>
<keyword evidence="5 8" id="KW-0378">Hydrolase</keyword>
<comment type="catalytic activity">
    <reaction evidence="1 8">
        <text>Hydrolytically removes 5'-nucleotides successively from the 3'-hydroxy termini of 3'-hydroxy-terminated oligonucleotides.</text>
        <dbReference type="EC" id="3.1.4.1"/>
    </reaction>
</comment>
<dbReference type="InterPro" id="IPR011856">
    <property type="entry name" value="tRNA_endonuc-like_dom_sf"/>
</dbReference>
<evidence type="ECO:0000256" key="1">
    <source>
        <dbReference type="ARBA" id="ARBA00000983"/>
    </source>
</evidence>
<keyword evidence="7 8" id="KW-0464">Manganese</keyword>
<evidence type="ECO:0000256" key="9">
    <source>
        <dbReference type="SAM" id="MobiDB-lite"/>
    </source>
</evidence>
<protein>
    <recommendedName>
        <fullName evidence="8">Fanconi-associated nuclease</fullName>
        <ecNumber evidence="8">3.1.4.1</ecNumber>
    </recommendedName>
</protein>
<dbReference type="PANTHER" id="PTHR15749:SF4">
    <property type="entry name" value="FANCONI-ASSOCIATED NUCLEASE 1"/>
    <property type="match status" value="1"/>
</dbReference>
<dbReference type="EMBL" id="CABPRJ010000013">
    <property type="protein sequence ID" value="VVC25455.1"/>
    <property type="molecule type" value="Genomic_DNA"/>
</dbReference>
<dbReference type="AlphaFoldDB" id="A0A5E4M1I2"/>
<dbReference type="CDD" id="cd22326">
    <property type="entry name" value="FAN1-like"/>
    <property type="match status" value="1"/>
</dbReference>
<keyword evidence="8" id="KW-0539">Nucleus</keyword>
<organism evidence="11 12">
    <name type="scientific">Cinara cedri</name>
    <dbReference type="NCBI Taxonomy" id="506608"/>
    <lineage>
        <taxon>Eukaryota</taxon>
        <taxon>Metazoa</taxon>
        <taxon>Ecdysozoa</taxon>
        <taxon>Arthropoda</taxon>
        <taxon>Hexapoda</taxon>
        <taxon>Insecta</taxon>
        <taxon>Pterygota</taxon>
        <taxon>Neoptera</taxon>
        <taxon>Paraneoptera</taxon>
        <taxon>Hemiptera</taxon>
        <taxon>Sternorrhyncha</taxon>
        <taxon>Aphidomorpha</taxon>
        <taxon>Aphidoidea</taxon>
        <taxon>Aphididae</taxon>
        <taxon>Lachninae</taxon>
        <taxon>Cinara</taxon>
    </lineage>
</organism>